<dbReference type="GeneID" id="60681323"/>
<dbReference type="Gene3D" id="3.40.630.30">
    <property type="match status" value="1"/>
</dbReference>
<dbReference type="AlphaFoldDB" id="A0A368NWY4"/>
<evidence type="ECO:0000313" key="2">
    <source>
        <dbReference type="EMBL" id="KAA3528252.1"/>
    </source>
</evidence>
<comment type="caution">
    <text evidence="2">The sequence shown here is derived from an EMBL/GenBank/DDBJ whole genome shotgun (WGS) entry which is preliminary data.</text>
</comment>
<organism evidence="2 3">
    <name type="scientific">Agrobacterium vitis</name>
    <name type="common">Rhizobium vitis</name>
    <dbReference type="NCBI Taxonomy" id="373"/>
    <lineage>
        <taxon>Bacteria</taxon>
        <taxon>Pseudomonadati</taxon>
        <taxon>Pseudomonadota</taxon>
        <taxon>Alphaproteobacteria</taxon>
        <taxon>Hyphomicrobiales</taxon>
        <taxon>Rhizobiaceae</taxon>
        <taxon>Rhizobium/Agrobacterium group</taxon>
        <taxon>Agrobacterium</taxon>
    </lineage>
</organism>
<gene>
    <name evidence="2" type="ORF">DXT89_09450</name>
</gene>
<protein>
    <submittedName>
        <fullName evidence="2">GNAT family N-acetyltransferase</fullName>
    </submittedName>
</protein>
<keyword evidence="2" id="KW-0808">Transferase</keyword>
<proteinExistence type="predicted"/>
<dbReference type="InterPro" id="IPR000182">
    <property type="entry name" value="GNAT_dom"/>
</dbReference>
<dbReference type="InterPro" id="IPR016181">
    <property type="entry name" value="Acyl_CoA_acyltransferase"/>
</dbReference>
<dbReference type="EMBL" id="QUSG01000004">
    <property type="protein sequence ID" value="KAA3528252.1"/>
    <property type="molecule type" value="Genomic_DNA"/>
</dbReference>
<evidence type="ECO:0000313" key="3">
    <source>
        <dbReference type="Proteomes" id="UP000436911"/>
    </source>
</evidence>
<accession>A0A368NWY4</accession>
<reference evidence="2 3" key="1">
    <citation type="submission" date="2018-08" db="EMBL/GenBank/DDBJ databases">
        <title>Genome sequencing of Agrobacterium vitis strain ICMP 10754.</title>
        <authorList>
            <person name="Visnovsky S.B."/>
            <person name="Pitman A.R."/>
        </authorList>
    </citation>
    <scope>NUCLEOTIDE SEQUENCE [LARGE SCALE GENOMIC DNA]</scope>
    <source>
        <strain evidence="2 3">ICMP 10754</strain>
    </source>
</reference>
<dbReference type="GO" id="GO:0016747">
    <property type="term" value="F:acyltransferase activity, transferring groups other than amino-acyl groups"/>
    <property type="evidence" value="ECO:0007669"/>
    <property type="project" value="InterPro"/>
</dbReference>
<dbReference type="Pfam" id="PF13527">
    <property type="entry name" value="Acetyltransf_9"/>
    <property type="match status" value="1"/>
</dbReference>
<dbReference type="RefSeq" id="WP_114386321.1">
    <property type="nucleotide sequence ID" value="NZ_CP055265.1"/>
</dbReference>
<name>A0A368NWY4_AGRVI</name>
<dbReference type="SUPFAM" id="SSF55729">
    <property type="entry name" value="Acyl-CoA N-acyltransferases (Nat)"/>
    <property type="match status" value="1"/>
</dbReference>
<dbReference type="OrthoDB" id="8287577at2"/>
<dbReference type="PROSITE" id="PS51186">
    <property type="entry name" value="GNAT"/>
    <property type="match status" value="1"/>
</dbReference>
<dbReference type="CDD" id="cd04301">
    <property type="entry name" value="NAT_SF"/>
    <property type="match status" value="1"/>
</dbReference>
<feature type="domain" description="N-acetyltransferase" evidence="1">
    <location>
        <begin position="6"/>
        <end position="150"/>
    </location>
</feature>
<dbReference type="Proteomes" id="UP000436911">
    <property type="component" value="Unassembled WGS sequence"/>
</dbReference>
<evidence type="ECO:0000259" key="1">
    <source>
        <dbReference type="PROSITE" id="PS51186"/>
    </source>
</evidence>
<sequence length="296" mass="32400">MKPDGLTLRQGYFNDPLAFQGLVDLLHDIFGIDISAQDQLGGPDRTCMPFGYFDRSGRCVANFSVFAMPLMINGTMVTAAGYQSGAVRPEFRGRGLYRDLMQRAYTWAEQAGYRTGILLTDKPALYQPYGFRVVTHCKFGGSVPAFQPIIGGNARQLDLGMTADLTLLRDMLACRQPVSRHFAVVSQTEMFLLNAHFDASITLSLLPSLKAVVAWKCADDGSLKLLDIVAQDIPPLSAILPHLDVRADSVETYFPPDRLSWKGEPVPYEGSCSLMMSGFGLEAAAGPLMLSPMADF</sequence>